<protein>
    <submittedName>
        <fullName evidence="2">Uncharacterized protein</fullName>
    </submittedName>
</protein>
<dbReference type="AlphaFoldDB" id="A0AB36QZ31"/>
<proteinExistence type="predicted"/>
<feature type="region of interest" description="Disordered" evidence="1">
    <location>
        <begin position="39"/>
        <end position="60"/>
    </location>
</feature>
<accession>A0AB36QZ31</accession>
<evidence type="ECO:0000313" key="2">
    <source>
        <dbReference type="EMBL" id="PAP97653.1"/>
    </source>
</evidence>
<dbReference type="Proteomes" id="UP000216215">
    <property type="component" value="Unassembled WGS sequence"/>
</dbReference>
<organism evidence="2 3">
    <name type="scientific">Mesorhizobium mediterraneum</name>
    <dbReference type="NCBI Taxonomy" id="43617"/>
    <lineage>
        <taxon>Bacteria</taxon>
        <taxon>Pseudomonadati</taxon>
        <taxon>Pseudomonadota</taxon>
        <taxon>Alphaproteobacteria</taxon>
        <taxon>Hyphomicrobiales</taxon>
        <taxon>Phyllobacteriaceae</taxon>
        <taxon>Mesorhizobium</taxon>
    </lineage>
</organism>
<keyword evidence="3" id="KW-1185">Reference proteome</keyword>
<name>A0AB36QZ31_9HYPH</name>
<dbReference type="EMBL" id="NPKI01000051">
    <property type="protein sequence ID" value="PAP97653.1"/>
    <property type="molecule type" value="Genomic_DNA"/>
</dbReference>
<reference evidence="3" key="1">
    <citation type="submission" date="2017-08" db="EMBL/GenBank/DDBJ databases">
        <title>Mesorhizobium wenxinae sp. nov., a novel rhizobial species isolated from root nodules of chickpea (Cicer arietinum L.).</title>
        <authorList>
            <person name="Zhang J."/>
        </authorList>
    </citation>
    <scope>NUCLEOTIDE SEQUENCE [LARGE SCALE GENOMIC DNA]</scope>
    <source>
        <strain evidence="3">USDA 3392</strain>
    </source>
</reference>
<gene>
    <name evidence="2" type="ORF">CIT25_34105</name>
</gene>
<evidence type="ECO:0000313" key="3">
    <source>
        <dbReference type="Proteomes" id="UP000216215"/>
    </source>
</evidence>
<evidence type="ECO:0000256" key="1">
    <source>
        <dbReference type="SAM" id="MobiDB-lite"/>
    </source>
</evidence>
<sequence length="60" mass="6588">MFPLALVIIVTLSILVPEFGYLPIRMSFSVQAPRLTGIQAGSPSNAILDVQDRDQGRFAR</sequence>
<feature type="compositionally biased region" description="Basic and acidic residues" evidence="1">
    <location>
        <begin position="50"/>
        <end position="60"/>
    </location>
</feature>
<comment type="caution">
    <text evidence="2">The sequence shown here is derived from an EMBL/GenBank/DDBJ whole genome shotgun (WGS) entry which is preliminary data.</text>
</comment>